<accession>A0A9Q1CFY3</accession>
<comment type="caution">
    <text evidence="1">The sequence shown here is derived from an EMBL/GenBank/DDBJ whole genome shotgun (WGS) entry which is preliminary data.</text>
</comment>
<gene>
    <name evidence="1" type="ORF">HOLleu_07304</name>
</gene>
<keyword evidence="2" id="KW-1185">Reference proteome</keyword>
<protein>
    <submittedName>
        <fullName evidence="1">Uncharacterized protein</fullName>
    </submittedName>
</protein>
<evidence type="ECO:0000313" key="2">
    <source>
        <dbReference type="Proteomes" id="UP001152320"/>
    </source>
</evidence>
<organism evidence="1 2">
    <name type="scientific">Holothuria leucospilota</name>
    <name type="common">Black long sea cucumber</name>
    <name type="synonym">Mertensiothuria leucospilota</name>
    <dbReference type="NCBI Taxonomy" id="206669"/>
    <lineage>
        <taxon>Eukaryota</taxon>
        <taxon>Metazoa</taxon>
        <taxon>Echinodermata</taxon>
        <taxon>Eleutherozoa</taxon>
        <taxon>Echinozoa</taxon>
        <taxon>Holothuroidea</taxon>
        <taxon>Aspidochirotacea</taxon>
        <taxon>Aspidochirotida</taxon>
        <taxon>Holothuriidae</taxon>
        <taxon>Holothuria</taxon>
    </lineage>
</organism>
<proteinExistence type="predicted"/>
<dbReference type="OrthoDB" id="1917519at2759"/>
<dbReference type="Proteomes" id="UP001152320">
    <property type="component" value="Chromosome 3"/>
</dbReference>
<evidence type="ECO:0000313" key="1">
    <source>
        <dbReference type="EMBL" id="KAJ8044527.1"/>
    </source>
</evidence>
<sequence length="147" mass="17359">MSRERSLLFLVEVKGHLRSPEVKLRKPHKRLVNTVSQDGSDRHFSYLVYRFIMLRGRTLLFLVEVKGHLRSPEVKKQNFPRIPNIVIWGHQRSKSKISQELPRLSYGVTEVKKQNFPKIPKIIIWGHQQSKSKISQQFPRLSWGHQT</sequence>
<reference evidence="1" key="1">
    <citation type="submission" date="2021-10" db="EMBL/GenBank/DDBJ databases">
        <title>Tropical sea cucumber genome reveals ecological adaptation and Cuvierian tubules defense mechanism.</title>
        <authorList>
            <person name="Chen T."/>
        </authorList>
    </citation>
    <scope>NUCLEOTIDE SEQUENCE</scope>
    <source>
        <strain evidence="1">Nanhai2018</strain>
        <tissue evidence="1">Muscle</tissue>
    </source>
</reference>
<dbReference type="AlphaFoldDB" id="A0A9Q1CFY3"/>
<dbReference type="EMBL" id="JAIZAY010000003">
    <property type="protein sequence ID" value="KAJ8044527.1"/>
    <property type="molecule type" value="Genomic_DNA"/>
</dbReference>
<name>A0A9Q1CFY3_HOLLE</name>